<evidence type="ECO:0000313" key="1">
    <source>
        <dbReference type="EMBL" id="EON68668.1"/>
    </source>
</evidence>
<proteinExistence type="predicted"/>
<keyword evidence="2" id="KW-1185">Reference proteome</keyword>
<dbReference type="OrthoDB" id="10253919at2759"/>
<dbReference type="GeneID" id="19905237"/>
<dbReference type="Proteomes" id="UP000016924">
    <property type="component" value="Unassembled WGS sequence"/>
</dbReference>
<sequence>MDSDKLIRWARFGDLNRNPDPRIGYEINQLARQGICVSVADPVGLYMHKFDTGTFMLDPTGHGDQGSLQRLPRGTFEFQRGGISKEQGLRLRIQVPDGVKNADSRQLTVSDIYDMKIQRHIKYGAQFADYIIMGVRAVAILGGQPAPAECCRKIAMEATPFARL</sequence>
<dbReference type="EMBL" id="JH767600">
    <property type="protein sequence ID" value="EON68668.1"/>
    <property type="molecule type" value="Genomic_DNA"/>
</dbReference>
<name>R7Z3K3_CONA1</name>
<dbReference type="AlphaFoldDB" id="R7Z3K3"/>
<accession>R7Z3K3</accession>
<reference evidence="2" key="1">
    <citation type="submission" date="2012-06" db="EMBL/GenBank/DDBJ databases">
        <title>The genome sequence of Coniosporium apollinis CBS 100218.</title>
        <authorList>
            <consortium name="The Broad Institute Genome Sequencing Platform"/>
            <person name="Cuomo C."/>
            <person name="Gorbushina A."/>
            <person name="Noack S."/>
            <person name="Walker B."/>
            <person name="Young S.K."/>
            <person name="Zeng Q."/>
            <person name="Gargeya S."/>
            <person name="Fitzgerald M."/>
            <person name="Haas B."/>
            <person name="Abouelleil A."/>
            <person name="Alvarado L."/>
            <person name="Arachchi H.M."/>
            <person name="Berlin A.M."/>
            <person name="Chapman S.B."/>
            <person name="Goldberg J."/>
            <person name="Griggs A."/>
            <person name="Gujja S."/>
            <person name="Hansen M."/>
            <person name="Howarth C."/>
            <person name="Imamovic A."/>
            <person name="Larimer J."/>
            <person name="McCowan C."/>
            <person name="Montmayeur A."/>
            <person name="Murphy C."/>
            <person name="Neiman D."/>
            <person name="Pearson M."/>
            <person name="Priest M."/>
            <person name="Roberts A."/>
            <person name="Saif S."/>
            <person name="Shea T."/>
            <person name="Sisk P."/>
            <person name="Sykes S."/>
            <person name="Wortman J."/>
            <person name="Nusbaum C."/>
            <person name="Birren B."/>
        </authorList>
    </citation>
    <scope>NUCLEOTIDE SEQUENCE [LARGE SCALE GENOMIC DNA]</scope>
    <source>
        <strain evidence="2">CBS 100218</strain>
    </source>
</reference>
<protein>
    <submittedName>
        <fullName evidence="1">Uncharacterized protein</fullName>
    </submittedName>
</protein>
<gene>
    <name evidence="1" type="ORF">W97_07926</name>
</gene>
<organism evidence="1 2">
    <name type="scientific">Coniosporium apollinis (strain CBS 100218)</name>
    <name type="common">Rock-inhabiting black yeast</name>
    <dbReference type="NCBI Taxonomy" id="1168221"/>
    <lineage>
        <taxon>Eukaryota</taxon>
        <taxon>Fungi</taxon>
        <taxon>Dikarya</taxon>
        <taxon>Ascomycota</taxon>
        <taxon>Pezizomycotina</taxon>
        <taxon>Dothideomycetes</taxon>
        <taxon>Dothideomycetes incertae sedis</taxon>
        <taxon>Coniosporium</taxon>
    </lineage>
</organism>
<evidence type="ECO:0000313" key="2">
    <source>
        <dbReference type="Proteomes" id="UP000016924"/>
    </source>
</evidence>
<dbReference type="HOGENOM" id="CLU_1618911_0_0_1"/>
<dbReference type="RefSeq" id="XP_007783985.1">
    <property type="nucleotide sequence ID" value="XM_007785795.1"/>
</dbReference>